<dbReference type="CDD" id="cd00093">
    <property type="entry name" value="HTH_XRE"/>
    <property type="match status" value="1"/>
</dbReference>
<dbReference type="Gene3D" id="1.10.260.40">
    <property type="entry name" value="lambda repressor-like DNA-binding domains"/>
    <property type="match status" value="1"/>
</dbReference>
<dbReference type="AlphaFoldDB" id="A0A942I9F1"/>
<name>A0A942I9F1_9HYPH</name>
<proteinExistence type="predicted"/>
<dbReference type="InterPro" id="IPR001387">
    <property type="entry name" value="Cro/C1-type_HTH"/>
</dbReference>
<evidence type="ECO:0000259" key="2">
    <source>
        <dbReference type="PROSITE" id="PS50943"/>
    </source>
</evidence>
<accession>A0A942I9F1</accession>
<dbReference type="SUPFAM" id="SSF47413">
    <property type="entry name" value="lambda repressor-like DNA-binding domains"/>
    <property type="match status" value="1"/>
</dbReference>
<dbReference type="GO" id="GO:0005829">
    <property type="term" value="C:cytosol"/>
    <property type="evidence" value="ECO:0007669"/>
    <property type="project" value="TreeGrafter"/>
</dbReference>
<dbReference type="SMART" id="SM00530">
    <property type="entry name" value="HTH_XRE"/>
    <property type="match status" value="1"/>
</dbReference>
<keyword evidence="1" id="KW-0238">DNA-binding</keyword>
<dbReference type="GO" id="GO:0003700">
    <property type="term" value="F:DNA-binding transcription factor activity"/>
    <property type="evidence" value="ECO:0007669"/>
    <property type="project" value="TreeGrafter"/>
</dbReference>
<dbReference type="PANTHER" id="PTHR46797">
    <property type="entry name" value="HTH-TYPE TRANSCRIPTIONAL REGULATOR"/>
    <property type="match status" value="1"/>
</dbReference>
<organism evidence="3 4">
    <name type="scientific">Pseudaminobacter soli</name>
    <name type="common">ex Zhang et al. 2022</name>
    <dbReference type="NCBI Taxonomy" id="2831468"/>
    <lineage>
        <taxon>Bacteria</taxon>
        <taxon>Pseudomonadati</taxon>
        <taxon>Pseudomonadota</taxon>
        <taxon>Alphaproteobacteria</taxon>
        <taxon>Hyphomicrobiales</taxon>
        <taxon>Phyllobacteriaceae</taxon>
        <taxon>Pseudaminobacter</taxon>
    </lineage>
</organism>
<comment type="caution">
    <text evidence="3">The sequence shown here is derived from an EMBL/GenBank/DDBJ whole genome shotgun (WGS) entry which is preliminary data.</text>
</comment>
<dbReference type="CDD" id="cd02209">
    <property type="entry name" value="cupin_XRE_C"/>
    <property type="match status" value="1"/>
</dbReference>
<dbReference type="Gene3D" id="2.60.120.10">
    <property type="entry name" value="Jelly Rolls"/>
    <property type="match status" value="1"/>
</dbReference>
<dbReference type="Pfam" id="PF07883">
    <property type="entry name" value="Cupin_2"/>
    <property type="match status" value="1"/>
</dbReference>
<feature type="domain" description="HTH cro/C1-type" evidence="2">
    <location>
        <begin position="24"/>
        <end position="78"/>
    </location>
</feature>
<dbReference type="InterPro" id="IPR010982">
    <property type="entry name" value="Lambda_DNA-bd_dom_sf"/>
</dbReference>
<dbReference type="RefSeq" id="WP_188255802.1">
    <property type="nucleotide sequence ID" value="NZ_JABVCF010000008.1"/>
</dbReference>
<dbReference type="InterPro" id="IPR050807">
    <property type="entry name" value="TransReg_Diox_bact_type"/>
</dbReference>
<keyword evidence="4" id="KW-1185">Reference proteome</keyword>
<gene>
    <name evidence="3" type="ORF">KEU06_16700</name>
</gene>
<dbReference type="InterPro" id="IPR013096">
    <property type="entry name" value="Cupin_2"/>
</dbReference>
<dbReference type="GO" id="GO:0003677">
    <property type="term" value="F:DNA binding"/>
    <property type="evidence" value="ECO:0007669"/>
    <property type="project" value="UniProtKB-KW"/>
</dbReference>
<dbReference type="EMBL" id="JAGWCR010000008">
    <property type="protein sequence ID" value="MBS3650255.1"/>
    <property type="molecule type" value="Genomic_DNA"/>
</dbReference>
<protein>
    <submittedName>
        <fullName evidence="3">Helix-turn-helix transcriptional regulator</fullName>
    </submittedName>
</protein>
<dbReference type="SUPFAM" id="SSF51182">
    <property type="entry name" value="RmlC-like cupins"/>
    <property type="match status" value="1"/>
</dbReference>
<reference evidence="3" key="1">
    <citation type="submission" date="2021-04" db="EMBL/GenBank/DDBJ databases">
        <title>Pseudaminobacter soli sp. nov., isolated from paddy soil contaminated by heavy metals.</title>
        <authorList>
            <person name="Zhang K."/>
        </authorList>
    </citation>
    <scope>NUCLEOTIDE SEQUENCE</scope>
    <source>
        <strain evidence="3">19-2017</strain>
    </source>
</reference>
<dbReference type="InterPro" id="IPR011051">
    <property type="entry name" value="RmlC_Cupin_sf"/>
</dbReference>
<dbReference type="PANTHER" id="PTHR46797:SF1">
    <property type="entry name" value="METHYLPHOSPHONATE SYNTHASE"/>
    <property type="match status" value="1"/>
</dbReference>
<dbReference type="PROSITE" id="PS50943">
    <property type="entry name" value="HTH_CROC1"/>
    <property type="match status" value="1"/>
</dbReference>
<dbReference type="Proteomes" id="UP000680348">
    <property type="component" value="Unassembled WGS sequence"/>
</dbReference>
<evidence type="ECO:0000256" key="1">
    <source>
        <dbReference type="ARBA" id="ARBA00023125"/>
    </source>
</evidence>
<dbReference type="Pfam" id="PF13560">
    <property type="entry name" value="HTH_31"/>
    <property type="match status" value="1"/>
</dbReference>
<evidence type="ECO:0000313" key="3">
    <source>
        <dbReference type="EMBL" id="MBS3650255.1"/>
    </source>
</evidence>
<sequence>MAGDSAEQAAGDQRDALQKLASRIRHLRSARKLSLRDLADLAGTSASFLSQLERGLTGASTSTLNQIASALGISVAELFEERSAAAHRVLKRSQRPSLPPTDGCRKTLLSARPVRNFEVYIGEFEIGGSTGPDLYTHGQAHEMLTVLRGVVEVSLGQDRYVLEEGDSIEYPTNTPHRTVNIGNGRAEVMWIIAPPTSARTDLEKYVAWQPAG</sequence>
<dbReference type="InterPro" id="IPR014710">
    <property type="entry name" value="RmlC-like_jellyroll"/>
</dbReference>
<evidence type="ECO:0000313" key="4">
    <source>
        <dbReference type="Proteomes" id="UP000680348"/>
    </source>
</evidence>